<dbReference type="SUPFAM" id="SSF51445">
    <property type="entry name" value="(Trans)glycosidases"/>
    <property type="match status" value="1"/>
</dbReference>
<dbReference type="STRING" id="889453.SAMN03080601_01189"/>
<keyword evidence="3" id="KW-0136">Cellulose degradation</keyword>
<dbReference type="Proteomes" id="UP000191055">
    <property type="component" value="Unassembled WGS sequence"/>
</dbReference>
<evidence type="ECO:0000313" key="10">
    <source>
        <dbReference type="Proteomes" id="UP000191055"/>
    </source>
</evidence>
<dbReference type="GO" id="GO:0030245">
    <property type="term" value="P:cellulose catabolic process"/>
    <property type="evidence" value="ECO:0007669"/>
    <property type="project" value="UniProtKB-KW"/>
</dbReference>
<dbReference type="KEGG" id="asx:CDL62_08210"/>
<dbReference type="RefSeq" id="WP_079556956.1">
    <property type="nucleotide sequence ID" value="NZ_CP021904.1"/>
</dbReference>
<evidence type="ECO:0000256" key="6">
    <source>
        <dbReference type="ARBA" id="ARBA00023326"/>
    </source>
</evidence>
<sequence length="341" mass="40012">MKTYFYLLQFSILFFCLSTTIKTEASGSLPRISVEGNRFVTPDGETIIFQGVNFADPDRLVKEGQWKRDLFRVARDWGSNIVRLPVHPQAWRERGKEDYLILLDQAVEWAREFDLYIIIDWHSIGNLRTELFQHEMYKTSLPETYDFWLTISRRYADEPIVAMYEIFNEPTTYQGQLGSLTWDQWADILTDIIYVIRANSPEAIPLVGGFNWAYDLTPLMYAPLNVPGIAYVSHPYPQKRDQPWIPQWERDFGFAADDYPIIATEIGFMQPTDRGAHIPCIGDEEYGRTLMRYFRDKGISWVAWCFDPDWSPQLIKDWNYTPSRSGKFFRDVMLGKENLDE</sequence>
<protein>
    <submittedName>
        <fullName evidence="9">Cellulase (Glycosyl hydrolase family 5)</fullName>
    </submittedName>
</protein>
<dbReference type="PANTHER" id="PTHR31297:SF41">
    <property type="entry name" value="ENDOGLUCANASE, PUTATIVE (AFU_ORTHOLOGUE AFUA_5G01830)-RELATED"/>
    <property type="match status" value="1"/>
</dbReference>
<keyword evidence="6" id="KW-0624">Polysaccharide degradation</keyword>
<accession>A0A1T5E1U6</accession>
<dbReference type="AlphaFoldDB" id="A0A1T5E1U6"/>
<keyword evidence="5 7" id="KW-0326">Glycosidase</keyword>
<dbReference type="InterPro" id="IPR050386">
    <property type="entry name" value="Glycosyl_hydrolase_5"/>
</dbReference>
<dbReference type="GO" id="GO:0005576">
    <property type="term" value="C:extracellular region"/>
    <property type="evidence" value="ECO:0007669"/>
    <property type="project" value="TreeGrafter"/>
</dbReference>
<evidence type="ECO:0000313" key="9">
    <source>
        <dbReference type="EMBL" id="SKB78092.1"/>
    </source>
</evidence>
<evidence type="ECO:0000259" key="8">
    <source>
        <dbReference type="Pfam" id="PF00150"/>
    </source>
</evidence>
<dbReference type="InterPro" id="IPR017853">
    <property type="entry name" value="GH"/>
</dbReference>
<feature type="domain" description="Glycoside hydrolase family 5" evidence="8">
    <location>
        <begin position="66"/>
        <end position="308"/>
    </location>
</feature>
<dbReference type="Pfam" id="PF00150">
    <property type="entry name" value="Cellulase"/>
    <property type="match status" value="1"/>
</dbReference>
<keyword evidence="10" id="KW-1185">Reference proteome</keyword>
<evidence type="ECO:0000256" key="1">
    <source>
        <dbReference type="ARBA" id="ARBA00005641"/>
    </source>
</evidence>
<evidence type="ECO:0000256" key="4">
    <source>
        <dbReference type="ARBA" id="ARBA00023277"/>
    </source>
</evidence>
<dbReference type="OrthoDB" id="154460at2"/>
<gene>
    <name evidence="9" type="ORF">SAMN03080601_01189</name>
</gene>
<keyword evidence="2 7" id="KW-0378">Hydrolase</keyword>
<reference evidence="9 10" key="1">
    <citation type="submission" date="2017-02" db="EMBL/GenBank/DDBJ databases">
        <authorList>
            <person name="Peterson S.W."/>
        </authorList>
    </citation>
    <scope>NUCLEOTIDE SEQUENCE [LARGE SCALE GENOMIC DNA]</scope>
    <source>
        <strain evidence="9 10">DSM 24412</strain>
    </source>
</reference>
<evidence type="ECO:0000256" key="3">
    <source>
        <dbReference type="ARBA" id="ARBA00023001"/>
    </source>
</evidence>
<dbReference type="GO" id="GO:0009986">
    <property type="term" value="C:cell surface"/>
    <property type="evidence" value="ECO:0007669"/>
    <property type="project" value="TreeGrafter"/>
</dbReference>
<dbReference type="EMBL" id="FUYV01000005">
    <property type="protein sequence ID" value="SKB78092.1"/>
    <property type="molecule type" value="Genomic_DNA"/>
</dbReference>
<evidence type="ECO:0000256" key="7">
    <source>
        <dbReference type="RuleBase" id="RU361153"/>
    </source>
</evidence>
<evidence type="ECO:0000256" key="2">
    <source>
        <dbReference type="ARBA" id="ARBA00022801"/>
    </source>
</evidence>
<name>A0A1T5E1U6_9BACT</name>
<evidence type="ECO:0000256" key="5">
    <source>
        <dbReference type="ARBA" id="ARBA00023295"/>
    </source>
</evidence>
<dbReference type="InterPro" id="IPR001547">
    <property type="entry name" value="Glyco_hydro_5"/>
</dbReference>
<dbReference type="PANTHER" id="PTHR31297">
    <property type="entry name" value="GLUCAN ENDO-1,6-BETA-GLUCOSIDASE B"/>
    <property type="match status" value="1"/>
</dbReference>
<dbReference type="Gene3D" id="3.20.20.80">
    <property type="entry name" value="Glycosidases"/>
    <property type="match status" value="1"/>
</dbReference>
<comment type="similarity">
    <text evidence="1 7">Belongs to the glycosyl hydrolase 5 (cellulase A) family.</text>
</comment>
<proteinExistence type="inferred from homology"/>
<keyword evidence="4" id="KW-0119">Carbohydrate metabolism</keyword>
<organism evidence="9 10">
    <name type="scientific">Alkalitalea saponilacus</name>
    <dbReference type="NCBI Taxonomy" id="889453"/>
    <lineage>
        <taxon>Bacteria</taxon>
        <taxon>Pseudomonadati</taxon>
        <taxon>Bacteroidota</taxon>
        <taxon>Bacteroidia</taxon>
        <taxon>Marinilabiliales</taxon>
        <taxon>Marinilabiliaceae</taxon>
        <taxon>Alkalitalea</taxon>
    </lineage>
</organism>
<dbReference type="GO" id="GO:0008422">
    <property type="term" value="F:beta-glucosidase activity"/>
    <property type="evidence" value="ECO:0007669"/>
    <property type="project" value="TreeGrafter"/>
</dbReference>